<proteinExistence type="predicted"/>
<gene>
    <name evidence="1" type="ORF">HPB47_014968</name>
</gene>
<sequence length="177" mass="19639">MNSTFQELVDAHLAGQLEHLVLTPTVRSALRSLGIPIPASQRETIKLPLALRDKIHVAPIPQNTRPSLRPGRRTARAKALRWTCGNRDDVLYTDAEVYTGQAAVAVNGIDSVFDIVATASLRTTQQEVRTVGEPRSLPHEEPSSPRKTDYVWEPHTALNIDKFESVQRLTTPYPGNN</sequence>
<dbReference type="EMBL" id="JABSTQ010003496">
    <property type="protein sequence ID" value="KAG0443390.1"/>
    <property type="molecule type" value="Genomic_DNA"/>
</dbReference>
<reference evidence="1 2" key="1">
    <citation type="journal article" date="2020" name="Cell">
        <title>Large-Scale Comparative Analyses of Tick Genomes Elucidate Their Genetic Diversity and Vector Capacities.</title>
        <authorList>
            <consortium name="Tick Genome and Microbiome Consortium (TIGMIC)"/>
            <person name="Jia N."/>
            <person name="Wang J."/>
            <person name="Shi W."/>
            <person name="Du L."/>
            <person name="Sun Y."/>
            <person name="Zhan W."/>
            <person name="Jiang J.F."/>
            <person name="Wang Q."/>
            <person name="Zhang B."/>
            <person name="Ji P."/>
            <person name="Bell-Sakyi L."/>
            <person name="Cui X.M."/>
            <person name="Yuan T.T."/>
            <person name="Jiang B.G."/>
            <person name="Yang W.F."/>
            <person name="Lam T.T."/>
            <person name="Chang Q.C."/>
            <person name="Ding S.J."/>
            <person name="Wang X.J."/>
            <person name="Zhu J.G."/>
            <person name="Ruan X.D."/>
            <person name="Zhao L."/>
            <person name="Wei J.T."/>
            <person name="Ye R.Z."/>
            <person name="Que T.C."/>
            <person name="Du C.H."/>
            <person name="Zhou Y.H."/>
            <person name="Cheng J.X."/>
            <person name="Dai P.F."/>
            <person name="Guo W.B."/>
            <person name="Han X.H."/>
            <person name="Huang E.J."/>
            <person name="Li L.F."/>
            <person name="Wei W."/>
            <person name="Gao Y.C."/>
            <person name="Liu J.Z."/>
            <person name="Shao H.Z."/>
            <person name="Wang X."/>
            <person name="Wang C.C."/>
            <person name="Yang T.C."/>
            <person name="Huo Q.B."/>
            <person name="Li W."/>
            <person name="Chen H.Y."/>
            <person name="Chen S.E."/>
            <person name="Zhou L.G."/>
            <person name="Ni X.B."/>
            <person name="Tian J.H."/>
            <person name="Sheng Y."/>
            <person name="Liu T."/>
            <person name="Pan Y.S."/>
            <person name="Xia L.Y."/>
            <person name="Li J."/>
            <person name="Zhao F."/>
            <person name="Cao W.C."/>
        </authorList>
    </citation>
    <scope>NUCLEOTIDE SEQUENCE [LARGE SCALE GENOMIC DNA]</scope>
    <source>
        <strain evidence="1">Iper-2018</strain>
    </source>
</reference>
<name>A0AC60QVW6_IXOPE</name>
<dbReference type="Proteomes" id="UP000805193">
    <property type="component" value="Unassembled WGS sequence"/>
</dbReference>
<accession>A0AC60QVW6</accession>
<organism evidence="1 2">
    <name type="scientific">Ixodes persulcatus</name>
    <name type="common">Taiga tick</name>
    <dbReference type="NCBI Taxonomy" id="34615"/>
    <lineage>
        <taxon>Eukaryota</taxon>
        <taxon>Metazoa</taxon>
        <taxon>Ecdysozoa</taxon>
        <taxon>Arthropoda</taxon>
        <taxon>Chelicerata</taxon>
        <taxon>Arachnida</taxon>
        <taxon>Acari</taxon>
        <taxon>Parasitiformes</taxon>
        <taxon>Ixodida</taxon>
        <taxon>Ixodoidea</taxon>
        <taxon>Ixodidae</taxon>
        <taxon>Ixodinae</taxon>
        <taxon>Ixodes</taxon>
    </lineage>
</organism>
<protein>
    <submittedName>
        <fullName evidence="1">Uncharacterized protein</fullName>
    </submittedName>
</protein>
<comment type="caution">
    <text evidence="1">The sequence shown here is derived from an EMBL/GenBank/DDBJ whole genome shotgun (WGS) entry which is preliminary data.</text>
</comment>
<keyword evidence="2" id="KW-1185">Reference proteome</keyword>
<evidence type="ECO:0000313" key="1">
    <source>
        <dbReference type="EMBL" id="KAG0443390.1"/>
    </source>
</evidence>
<evidence type="ECO:0000313" key="2">
    <source>
        <dbReference type="Proteomes" id="UP000805193"/>
    </source>
</evidence>